<dbReference type="Gene3D" id="3.60.21.10">
    <property type="match status" value="1"/>
</dbReference>
<evidence type="ECO:0000259" key="2">
    <source>
        <dbReference type="Pfam" id="PF21447"/>
    </source>
</evidence>
<dbReference type="PANTHER" id="PTHR30005">
    <property type="entry name" value="EXOPOLYPHOSPHATASE"/>
    <property type="match status" value="1"/>
</dbReference>
<protein>
    <submittedName>
        <fullName evidence="3">HD domain-containing protein</fullName>
    </submittedName>
</protein>
<dbReference type="Proteomes" id="UP000295008">
    <property type="component" value="Unassembled WGS sequence"/>
</dbReference>
<comment type="caution">
    <text evidence="3">The sequence shown here is derived from an EMBL/GenBank/DDBJ whole genome shotgun (WGS) entry which is preliminary data.</text>
</comment>
<gene>
    <name evidence="3" type="ORF">EDC14_101098</name>
</gene>
<dbReference type="RefSeq" id="WP_132014195.1">
    <property type="nucleotide sequence ID" value="NZ_SLUN01000010.1"/>
</dbReference>
<dbReference type="InterPro" id="IPR003607">
    <property type="entry name" value="HD/PDEase_dom"/>
</dbReference>
<evidence type="ECO:0000313" key="4">
    <source>
        <dbReference type="Proteomes" id="UP000295008"/>
    </source>
</evidence>
<name>A0A4R1RUM8_HYDET</name>
<accession>A0A4R1RUM8</accession>
<reference evidence="3 4" key="1">
    <citation type="submission" date="2019-03" db="EMBL/GenBank/DDBJ databases">
        <title>Genomic Encyclopedia of Type Strains, Phase IV (KMG-IV): sequencing the most valuable type-strain genomes for metagenomic binning, comparative biology and taxonomic classification.</title>
        <authorList>
            <person name="Goeker M."/>
        </authorList>
    </citation>
    <scope>NUCLEOTIDE SEQUENCE [LARGE SCALE GENOMIC DNA]</scope>
    <source>
        <strain evidence="3 4">LX-B</strain>
    </source>
</reference>
<dbReference type="PANTHER" id="PTHR30005:SF0">
    <property type="entry name" value="RETROGRADE REGULATION PROTEIN 2"/>
    <property type="match status" value="1"/>
</dbReference>
<proteinExistence type="inferred from homology"/>
<feature type="domain" description="Ppx/GppA phosphatase C-terminal" evidence="2">
    <location>
        <begin position="260"/>
        <end position="405"/>
    </location>
</feature>
<evidence type="ECO:0000256" key="1">
    <source>
        <dbReference type="ARBA" id="ARBA00007125"/>
    </source>
</evidence>
<dbReference type="InterPro" id="IPR050273">
    <property type="entry name" value="GppA/Ppx_hydrolase"/>
</dbReference>
<dbReference type="Gene3D" id="1.10.3210.10">
    <property type="entry name" value="Hypothetical protein af1432"/>
    <property type="match status" value="1"/>
</dbReference>
<evidence type="ECO:0000313" key="3">
    <source>
        <dbReference type="EMBL" id="TCL70109.1"/>
    </source>
</evidence>
<keyword evidence="4" id="KW-1185">Reference proteome</keyword>
<sequence length="451" mass="50798">MKIALIDDFDGDPDLLRLLIRHARSRGADHVWTDAPLATGCSPNAVLDLIRAGQVSGLLTESDIRVIKARQRSNKLRQSDDPEGWLLARWVYDLLTPENRRQLRLLTRSVRLRAGMLRLLWLNPGEPDPASLSDEALFNLARRADTDIMIGRFGPEPFLKKLHHLQIINPGRPEAAPGWLVYPLVSIRGQNVNLKHQRVRIPAPLRSRPKAWALPALPPLWNGLIDSGRRRPPIRSNVAPVKPARPHCAFPGPEEDSWQTVLEFATGFLCDREELIAHSLQVTRLALILFDQLPFLHRLGAADRSRLQYAAMLHDIGKVAGPQAHHLSTLHIILHSRLLPFPEQERAVIGLIARYHRQAHPNPRHEGYGTLPAGLRQTVIMLAALLRLADGLDHSHRQAIHDLRCRDDGGTLRIDCRTALPAAGEPERALAKGDLFEKVFMRKLVIQWQIC</sequence>
<comment type="similarity">
    <text evidence="1">Belongs to the GppA/Ppx family.</text>
</comment>
<dbReference type="InterPro" id="IPR048950">
    <property type="entry name" value="Ppx_GppA_C"/>
</dbReference>
<dbReference type="Pfam" id="PF21447">
    <property type="entry name" value="Ppx-GppA_III"/>
    <property type="match status" value="1"/>
</dbReference>
<dbReference type="AlphaFoldDB" id="A0A4R1RUM8"/>
<dbReference type="CDD" id="cd00077">
    <property type="entry name" value="HDc"/>
    <property type="match status" value="1"/>
</dbReference>
<dbReference type="SUPFAM" id="SSF109604">
    <property type="entry name" value="HD-domain/PDEase-like"/>
    <property type="match status" value="1"/>
</dbReference>
<organism evidence="3 4">
    <name type="scientific">Hydrogenispora ethanolica</name>
    <dbReference type="NCBI Taxonomy" id="1082276"/>
    <lineage>
        <taxon>Bacteria</taxon>
        <taxon>Bacillati</taxon>
        <taxon>Bacillota</taxon>
        <taxon>Hydrogenispora</taxon>
    </lineage>
</organism>
<dbReference type="InterPro" id="IPR029052">
    <property type="entry name" value="Metallo-depent_PP-like"/>
</dbReference>
<dbReference type="EMBL" id="SLUN01000010">
    <property type="protein sequence ID" value="TCL70109.1"/>
    <property type="molecule type" value="Genomic_DNA"/>
</dbReference>
<dbReference type="OrthoDB" id="9814545at2"/>
<dbReference type="GO" id="GO:0016462">
    <property type="term" value="F:pyrophosphatase activity"/>
    <property type="evidence" value="ECO:0007669"/>
    <property type="project" value="TreeGrafter"/>
</dbReference>